<dbReference type="PANTHER" id="PTHR11895:SF7">
    <property type="entry name" value="GLUTAMYL-TRNA(GLN) AMIDOTRANSFERASE SUBUNIT A, MITOCHONDRIAL"/>
    <property type="match status" value="1"/>
</dbReference>
<dbReference type="GO" id="GO:0070681">
    <property type="term" value="P:glutaminyl-tRNAGln biosynthesis via transamidation"/>
    <property type="evidence" value="ECO:0007669"/>
    <property type="project" value="TreeGrafter"/>
</dbReference>
<evidence type="ECO:0000313" key="2">
    <source>
        <dbReference type="EMBL" id="CAF5201580.1"/>
    </source>
</evidence>
<dbReference type="Pfam" id="PF01425">
    <property type="entry name" value="Amidase"/>
    <property type="match status" value="1"/>
</dbReference>
<dbReference type="InterPro" id="IPR000120">
    <property type="entry name" value="Amidase"/>
</dbReference>
<sequence>MLSNKTCSAVRTAINALQHYKVLNTLTNDCFDKALETEQQLSNEQKNNSPLYGRPILIKDNYCLQDTYTTCASKMLANFRAPYTSTIVQRLIDSGCIIVGKTNMDEFSMGVASWGVFGPVGNPWSVKKATNIDEQNSKKLLHVAGGSSGGSAAAVAANFVSM</sequence>
<dbReference type="GO" id="GO:0032543">
    <property type="term" value="P:mitochondrial translation"/>
    <property type="evidence" value="ECO:0007669"/>
    <property type="project" value="TreeGrafter"/>
</dbReference>
<dbReference type="SUPFAM" id="SSF75304">
    <property type="entry name" value="Amidase signature (AS) enzymes"/>
    <property type="match status" value="1"/>
</dbReference>
<dbReference type="GO" id="GO:0050567">
    <property type="term" value="F:glutaminyl-tRNA synthase (glutamine-hydrolyzing) activity"/>
    <property type="evidence" value="ECO:0007669"/>
    <property type="project" value="TreeGrafter"/>
</dbReference>
<feature type="domain" description="Amidase" evidence="1">
    <location>
        <begin position="10"/>
        <end position="161"/>
    </location>
</feature>
<reference evidence="2" key="1">
    <citation type="submission" date="2021-02" db="EMBL/GenBank/DDBJ databases">
        <authorList>
            <person name="Nowell W R."/>
        </authorList>
    </citation>
    <scope>NUCLEOTIDE SEQUENCE</scope>
</reference>
<dbReference type="AlphaFoldDB" id="A0A8S3IIU1"/>
<dbReference type="EMBL" id="CAJOBI010333018">
    <property type="protein sequence ID" value="CAF5201580.1"/>
    <property type="molecule type" value="Genomic_DNA"/>
</dbReference>
<organism evidence="2 3">
    <name type="scientific">Rotaria magnacalcarata</name>
    <dbReference type="NCBI Taxonomy" id="392030"/>
    <lineage>
        <taxon>Eukaryota</taxon>
        <taxon>Metazoa</taxon>
        <taxon>Spiralia</taxon>
        <taxon>Gnathifera</taxon>
        <taxon>Rotifera</taxon>
        <taxon>Eurotatoria</taxon>
        <taxon>Bdelloidea</taxon>
        <taxon>Philodinida</taxon>
        <taxon>Philodinidae</taxon>
        <taxon>Rotaria</taxon>
    </lineage>
</organism>
<dbReference type="InterPro" id="IPR023631">
    <property type="entry name" value="Amidase_dom"/>
</dbReference>
<dbReference type="PANTHER" id="PTHR11895">
    <property type="entry name" value="TRANSAMIDASE"/>
    <property type="match status" value="1"/>
</dbReference>
<dbReference type="GO" id="GO:0030956">
    <property type="term" value="C:glutamyl-tRNA(Gln) amidotransferase complex"/>
    <property type="evidence" value="ECO:0007669"/>
    <property type="project" value="TreeGrafter"/>
</dbReference>
<dbReference type="GO" id="GO:0005739">
    <property type="term" value="C:mitochondrion"/>
    <property type="evidence" value="ECO:0007669"/>
    <property type="project" value="TreeGrafter"/>
</dbReference>
<evidence type="ECO:0000259" key="1">
    <source>
        <dbReference type="Pfam" id="PF01425"/>
    </source>
</evidence>
<protein>
    <recommendedName>
        <fullName evidence="1">Amidase domain-containing protein</fullName>
    </recommendedName>
</protein>
<dbReference type="Proteomes" id="UP000676336">
    <property type="component" value="Unassembled WGS sequence"/>
</dbReference>
<proteinExistence type="predicted"/>
<evidence type="ECO:0000313" key="3">
    <source>
        <dbReference type="Proteomes" id="UP000676336"/>
    </source>
</evidence>
<dbReference type="Gene3D" id="3.90.1300.10">
    <property type="entry name" value="Amidase signature (AS) domain"/>
    <property type="match status" value="1"/>
</dbReference>
<gene>
    <name evidence="2" type="ORF">SMN809_LOCUS75664</name>
</gene>
<name>A0A8S3IIU1_9BILA</name>
<comment type="caution">
    <text evidence="2">The sequence shown here is derived from an EMBL/GenBank/DDBJ whole genome shotgun (WGS) entry which is preliminary data.</text>
</comment>
<accession>A0A8S3IIU1</accession>
<dbReference type="InterPro" id="IPR036928">
    <property type="entry name" value="AS_sf"/>
</dbReference>